<feature type="non-terminal residue" evidence="1">
    <location>
        <position position="54"/>
    </location>
</feature>
<sequence>MKGWVFVVIGLLIGATLFLGCTEKTSNAAKIKTDLVEAVGSLGSYKSSSDMTMV</sequence>
<dbReference type="EMBL" id="BARS01039013">
    <property type="protein sequence ID" value="GAG14875.1"/>
    <property type="molecule type" value="Genomic_DNA"/>
</dbReference>
<name>X0V9K5_9ZZZZ</name>
<protein>
    <submittedName>
        <fullName evidence="1">Uncharacterized protein</fullName>
    </submittedName>
</protein>
<dbReference type="AlphaFoldDB" id="X0V9K5"/>
<reference evidence="1" key="1">
    <citation type="journal article" date="2014" name="Front. Microbiol.">
        <title>High frequency of phylogenetically diverse reductive dehalogenase-homologous genes in deep subseafloor sedimentary metagenomes.</title>
        <authorList>
            <person name="Kawai M."/>
            <person name="Futagami T."/>
            <person name="Toyoda A."/>
            <person name="Takaki Y."/>
            <person name="Nishi S."/>
            <person name="Hori S."/>
            <person name="Arai W."/>
            <person name="Tsubouchi T."/>
            <person name="Morono Y."/>
            <person name="Uchiyama I."/>
            <person name="Ito T."/>
            <person name="Fujiyama A."/>
            <person name="Inagaki F."/>
            <person name="Takami H."/>
        </authorList>
    </citation>
    <scope>NUCLEOTIDE SEQUENCE</scope>
    <source>
        <strain evidence="1">Expedition CK06-06</strain>
    </source>
</reference>
<evidence type="ECO:0000313" key="1">
    <source>
        <dbReference type="EMBL" id="GAG14875.1"/>
    </source>
</evidence>
<dbReference type="PROSITE" id="PS51257">
    <property type="entry name" value="PROKAR_LIPOPROTEIN"/>
    <property type="match status" value="1"/>
</dbReference>
<organism evidence="1">
    <name type="scientific">marine sediment metagenome</name>
    <dbReference type="NCBI Taxonomy" id="412755"/>
    <lineage>
        <taxon>unclassified sequences</taxon>
        <taxon>metagenomes</taxon>
        <taxon>ecological metagenomes</taxon>
    </lineage>
</organism>
<proteinExistence type="predicted"/>
<gene>
    <name evidence="1" type="ORF">S01H1_59632</name>
</gene>
<accession>X0V9K5</accession>
<comment type="caution">
    <text evidence="1">The sequence shown here is derived from an EMBL/GenBank/DDBJ whole genome shotgun (WGS) entry which is preliminary data.</text>
</comment>